<evidence type="ECO:0000313" key="5">
    <source>
        <dbReference type="EMBL" id="NFF01827.1"/>
    </source>
</evidence>
<evidence type="ECO:0000313" key="10">
    <source>
        <dbReference type="Proteomes" id="UP000238070"/>
    </source>
</evidence>
<evidence type="ECO:0000313" key="17">
    <source>
        <dbReference type="Proteomes" id="UP000663464"/>
    </source>
</evidence>
<dbReference type="Proteomes" id="UP000480039">
    <property type="component" value="Unassembled WGS sequence"/>
</dbReference>
<evidence type="ECO:0000313" key="13">
    <source>
        <dbReference type="Proteomes" id="UP000473887"/>
    </source>
</evidence>
<evidence type="ECO:0000313" key="7">
    <source>
        <dbReference type="EMBL" id="NFI22117.1"/>
    </source>
</evidence>
<keyword evidence="1" id="KW-1133">Transmembrane helix</keyword>
<dbReference type="InterPro" id="IPR009570">
    <property type="entry name" value="Spore_III_AC"/>
</dbReference>
<evidence type="ECO:0000313" key="16">
    <source>
        <dbReference type="Proteomes" id="UP000482543"/>
    </source>
</evidence>
<evidence type="ECO:0000313" key="9">
    <source>
        <dbReference type="EMBL" id="QRI51767.1"/>
    </source>
</evidence>
<dbReference type="Proteomes" id="UP000238070">
    <property type="component" value="Chromosome"/>
</dbReference>
<evidence type="ECO:0000313" key="8">
    <source>
        <dbReference type="EMBL" id="NFJ08762.1"/>
    </source>
</evidence>
<dbReference type="GeneID" id="5187700"/>
<dbReference type="NCBIfam" id="TIGR02848">
    <property type="entry name" value="spore_III_AC"/>
    <property type="match status" value="1"/>
</dbReference>
<evidence type="ECO:0000313" key="4">
    <source>
        <dbReference type="EMBL" id="NEZ94138.1"/>
    </source>
</evidence>
<evidence type="ECO:0000313" key="15">
    <source>
        <dbReference type="Proteomes" id="UP000480039"/>
    </source>
</evidence>
<dbReference type="Proteomes" id="UP000478995">
    <property type="component" value="Unassembled WGS sequence"/>
</dbReference>
<reference evidence="9 17" key="1">
    <citation type="journal article" date="2014" name="J. Infect. Dis.">
        <title>Molecular characterization of a novel botulinum neurotoxin type H gene.</title>
        <authorList>
            <person name="Dover N."/>
            <person name="Barash J.R."/>
            <person name="Hill K.K."/>
            <person name="Xie G."/>
            <person name="Arnon S.S."/>
        </authorList>
    </citation>
    <scope>NUCLEOTIDE SEQUENCE [LARGE SCALE GENOMIC DNA]</scope>
    <source>
        <strain evidence="9 17">IBCA10-7060</strain>
    </source>
</reference>
<dbReference type="RefSeq" id="WP_003358967.1">
    <property type="nucleotide sequence ID" value="NZ_ABIBKW020000023.1"/>
</dbReference>
<reference evidence="4 13" key="3">
    <citation type="submission" date="2019-02" db="EMBL/GenBank/DDBJ databases">
        <title>Genome sequencing of Clostridium botulinum clinical isolates.</title>
        <authorList>
            <person name="Brunt J."/>
            <person name="Van Vliet A.H.M."/>
            <person name="Stringer S.C."/>
            <person name="Grant K.A."/>
            <person name="Carter A.C."/>
            <person name="Peck M.W."/>
        </authorList>
    </citation>
    <scope>NUCLEOTIDE SEQUENCE [LARGE SCALE GENOMIC DNA]</scope>
    <source>
        <strain evidence="4 13">H142660711</strain>
    </source>
</reference>
<protein>
    <submittedName>
        <fullName evidence="6">Stage III sporulation protein AC</fullName>
    </submittedName>
</protein>
<dbReference type="EMBL" id="SGKC01000074">
    <property type="protein sequence ID" value="NEZ94138.1"/>
    <property type="molecule type" value="Genomic_DNA"/>
</dbReference>
<dbReference type="Pfam" id="PF06686">
    <property type="entry name" value="SpoIIIAC"/>
    <property type="match status" value="1"/>
</dbReference>
<evidence type="ECO:0000256" key="1">
    <source>
        <dbReference type="SAM" id="Phobius"/>
    </source>
</evidence>
<dbReference type="AlphaFoldDB" id="A0A0A2HHL0"/>
<keyword evidence="1" id="KW-0472">Membrane</keyword>
<feature type="transmembrane region" description="Helical" evidence="1">
    <location>
        <begin position="31"/>
        <end position="52"/>
    </location>
</feature>
<dbReference type="Proteomes" id="UP000240615">
    <property type="component" value="Chromosome"/>
</dbReference>
<reference evidence="10 11" key="2">
    <citation type="submission" date="2018-01" db="EMBL/GenBank/DDBJ databases">
        <title>Genetic Diversity of Clostridium botulinum in seafood.</title>
        <authorList>
            <person name="Athira V."/>
            <person name="Arun Jyothi P.V."/>
            <person name="Lalitha K.V."/>
            <person name="Joseph T.C."/>
        </authorList>
    </citation>
    <scope>NUCLEOTIDE SEQUENCE [LARGE SCALE GENOMIC DNA]</scope>
    <source>
        <strain evidence="2 10">Mfbjulcb5</strain>
        <strain evidence="3 11">Mfbjulcb8</strain>
    </source>
</reference>
<proteinExistence type="predicted"/>
<evidence type="ECO:0000313" key="2">
    <source>
        <dbReference type="EMBL" id="AVP65316.1"/>
    </source>
</evidence>
<evidence type="ECO:0000313" key="14">
    <source>
        <dbReference type="Proteomes" id="UP000478995"/>
    </source>
</evidence>
<dbReference type="OMA" id="HWVTLIG"/>
<dbReference type="EMBL" id="SWOY01000001">
    <property type="protein sequence ID" value="NFG16234.1"/>
    <property type="molecule type" value="Genomic_DNA"/>
</dbReference>
<keyword evidence="1" id="KW-0812">Transmembrane</keyword>
<evidence type="ECO:0000313" key="6">
    <source>
        <dbReference type="EMBL" id="NFG16234.1"/>
    </source>
</evidence>
<dbReference type="OrthoDB" id="1926511at2"/>
<dbReference type="Proteomes" id="UP000473887">
    <property type="component" value="Unassembled WGS sequence"/>
</dbReference>
<dbReference type="Proteomes" id="UP000472521">
    <property type="component" value="Unassembled WGS sequence"/>
</dbReference>
<dbReference type="EMBL" id="SWQE01000004">
    <property type="protein sequence ID" value="NFJ08762.1"/>
    <property type="molecule type" value="Genomic_DNA"/>
</dbReference>
<gene>
    <name evidence="6" type="primary">spoIIIAC</name>
    <name evidence="2" type="ORF">C3B64_14040</name>
    <name evidence="3" type="ORF">C7M56_16135</name>
    <name evidence="4" type="ORF">EXM69_19885</name>
    <name evidence="6" type="ORF">FC794_05395</name>
    <name evidence="8" type="ORF">FC871_09790</name>
    <name evidence="7" type="ORF">FC964_12160</name>
    <name evidence="5" type="ORF">FCV25_08560</name>
    <name evidence="9" type="ORF">JQS73_09790</name>
</gene>
<dbReference type="EMBL" id="SWRJ01000003">
    <property type="protein sequence ID" value="NFI22117.1"/>
    <property type="molecule type" value="Genomic_DNA"/>
</dbReference>
<dbReference type="Proteomes" id="UP000482543">
    <property type="component" value="Unassembled WGS sequence"/>
</dbReference>
<dbReference type="InterPro" id="IPR025664">
    <property type="entry name" value="Spore_III_AC/AD"/>
</dbReference>
<dbReference type="EMBL" id="CP027776">
    <property type="protein sequence ID" value="AVP65316.1"/>
    <property type="molecule type" value="Genomic_DNA"/>
</dbReference>
<dbReference type="EMBL" id="SWND01000004">
    <property type="protein sequence ID" value="NFF01827.1"/>
    <property type="molecule type" value="Genomic_DNA"/>
</dbReference>
<dbReference type="EMBL" id="CP069280">
    <property type="protein sequence ID" value="QRI51767.1"/>
    <property type="molecule type" value="Genomic_DNA"/>
</dbReference>
<reference evidence="12 14" key="4">
    <citation type="submission" date="2019-04" db="EMBL/GenBank/DDBJ databases">
        <title>Genome sequencing of Clostridium botulinum Groups I-IV and Clostridium butyricum.</title>
        <authorList>
            <person name="Brunt J."/>
            <person name="Van Vliet A.H.M."/>
            <person name="Stringer S.C."/>
            <person name="Carter A.T."/>
            <person name="Peck M.W."/>
        </authorList>
    </citation>
    <scope>NUCLEOTIDE SEQUENCE [LARGE SCALE GENOMIC DNA]</scope>
    <source>
        <strain evidence="8 15">Colworth BL30</strain>
        <strain evidence="7 16">IFR 15/034</strain>
        <strain evidence="6 14">IFR 18/037</strain>
        <strain evidence="5 12">IFR 18/054</strain>
    </source>
</reference>
<dbReference type="EMBL" id="CP027777">
    <property type="protein sequence ID" value="AVQ40128.1"/>
    <property type="molecule type" value="Genomic_DNA"/>
</dbReference>
<reference evidence="9" key="5">
    <citation type="submission" date="2021-02" db="EMBL/GenBank/DDBJ databases">
        <authorList>
            <person name="Dover N."/>
            <person name="Barash J.R."/>
            <person name="Bell J.M."/>
            <person name="Sylvester M.D."/>
            <person name="Arnon S."/>
        </authorList>
    </citation>
    <scope>NUCLEOTIDE SEQUENCE</scope>
    <source>
        <strain evidence="9">IBCA10-7060</strain>
    </source>
</reference>
<evidence type="ECO:0000313" key="11">
    <source>
        <dbReference type="Proteomes" id="UP000240615"/>
    </source>
</evidence>
<feature type="transmembrane region" description="Helical" evidence="1">
    <location>
        <begin position="6"/>
        <end position="24"/>
    </location>
</feature>
<name>A0A0A2HHL0_CLOBO</name>
<sequence>MLDIQLIFKIAGVSILVIILDKILKSSGKDDYAVVTNLAGIVVILMMVINLINKLFNAVKTMFQI</sequence>
<accession>A0A0A2HHL0</accession>
<evidence type="ECO:0000313" key="3">
    <source>
        <dbReference type="EMBL" id="AVQ40128.1"/>
    </source>
</evidence>
<dbReference type="GeneID" id="92938588"/>
<evidence type="ECO:0000313" key="12">
    <source>
        <dbReference type="Proteomes" id="UP000472521"/>
    </source>
</evidence>
<dbReference type="Proteomes" id="UP000663464">
    <property type="component" value="Chromosome"/>
</dbReference>
<organism evidence="6 14">
    <name type="scientific">Clostridium botulinum</name>
    <dbReference type="NCBI Taxonomy" id="1491"/>
    <lineage>
        <taxon>Bacteria</taxon>
        <taxon>Bacillati</taxon>
        <taxon>Bacillota</taxon>
        <taxon>Clostridia</taxon>
        <taxon>Eubacteriales</taxon>
        <taxon>Clostridiaceae</taxon>
        <taxon>Clostridium</taxon>
    </lineage>
</organism>